<dbReference type="PANTHER" id="PTHR36503:SF1">
    <property type="entry name" value="BLR2520 PROTEIN"/>
    <property type="match status" value="1"/>
</dbReference>
<name>A0ABW7U689_9ACTN</name>
<dbReference type="Gene3D" id="3.10.180.10">
    <property type="entry name" value="2,3-Dihydroxybiphenyl 1,2-Dioxygenase, domain 1"/>
    <property type="match status" value="2"/>
</dbReference>
<dbReference type="InterPro" id="IPR029068">
    <property type="entry name" value="Glyas_Bleomycin-R_OHBP_Dase"/>
</dbReference>
<evidence type="ECO:0000313" key="3">
    <source>
        <dbReference type="EMBL" id="MFI1713755.1"/>
    </source>
</evidence>
<keyword evidence="4" id="KW-1185">Reference proteome</keyword>
<dbReference type="Pfam" id="PF00903">
    <property type="entry name" value="Glyoxalase"/>
    <property type="match status" value="1"/>
</dbReference>
<gene>
    <name evidence="3" type="ORF">ACH407_09300</name>
</gene>
<feature type="region of interest" description="Disordered" evidence="1">
    <location>
        <begin position="151"/>
        <end position="170"/>
    </location>
</feature>
<proteinExistence type="predicted"/>
<sequence>MTSLTHLTLEVTDLTAAETFYAASGLGAHVRLRAASDEPSDGFRGFSVSLTVERPADVRALVEAAVDAGATVLKPATKSFWGYGGVVRAPDGTIWKFASSEKKDTGPATGRVDRVVLLLGTTDMAATREFYVGQGLTVAKSFGRKYVEFAGSETPGGSESSRDSEGSGSGVTLALYPRKGLAKDVGVPVDGSGAHRIVLGGSGDGSFTDPDGFAWEPAALTTPR</sequence>
<dbReference type="RefSeq" id="WP_398708139.1">
    <property type="nucleotide sequence ID" value="NZ_JBIRUI010000003.1"/>
</dbReference>
<reference evidence="3 4" key="1">
    <citation type="submission" date="2024-10" db="EMBL/GenBank/DDBJ databases">
        <title>The Natural Products Discovery Center: Release of the First 8490 Sequenced Strains for Exploring Actinobacteria Biosynthetic Diversity.</title>
        <authorList>
            <person name="Kalkreuter E."/>
            <person name="Kautsar S.A."/>
            <person name="Yang D."/>
            <person name="Bader C.D."/>
            <person name="Teijaro C.N."/>
            <person name="Fluegel L."/>
            <person name="Davis C.M."/>
            <person name="Simpson J.R."/>
            <person name="Lauterbach L."/>
            <person name="Steele A.D."/>
            <person name="Gui C."/>
            <person name="Meng S."/>
            <person name="Li G."/>
            <person name="Viehrig K."/>
            <person name="Ye F."/>
            <person name="Su P."/>
            <person name="Kiefer A.F."/>
            <person name="Nichols A."/>
            <person name="Cepeda A.J."/>
            <person name="Yan W."/>
            <person name="Fan B."/>
            <person name="Jiang Y."/>
            <person name="Adhikari A."/>
            <person name="Zheng C.-J."/>
            <person name="Schuster L."/>
            <person name="Cowan T.M."/>
            <person name="Smanski M.J."/>
            <person name="Chevrette M.G."/>
            <person name="De Carvalho L.P.S."/>
            <person name="Shen B."/>
        </authorList>
    </citation>
    <scope>NUCLEOTIDE SEQUENCE [LARGE SCALE GENOMIC DNA]</scope>
    <source>
        <strain evidence="3 4">NPDC020602</strain>
    </source>
</reference>
<dbReference type="SUPFAM" id="SSF54593">
    <property type="entry name" value="Glyoxalase/Bleomycin resistance protein/Dihydroxybiphenyl dioxygenase"/>
    <property type="match status" value="1"/>
</dbReference>
<dbReference type="PANTHER" id="PTHR36503">
    <property type="entry name" value="BLR2520 PROTEIN"/>
    <property type="match status" value="1"/>
</dbReference>
<dbReference type="Proteomes" id="UP001611339">
    <property type="component" value="Unassembled WGS sequence"/>
</dbReference>
<feature type="region of interest" description="Disordered" evidence="1">
    <location>
        <begin position="201"/>
        <end position="224"/>
    </location>
</feature>
<evidence type="ECO:0000313" key="4">
    <source>
        <dbReference type="Proteomes" id="UP001611339"/>
    </source>
</evidence>
<organism evidence="3 4">
    <name type="scientific">Streptomyces litmocidini</name>
    <dbReference type="NCBI Taxonomy" id="67318"/>
    <lineage>
        <taxon>Bacteria</taxon>
        <taxon>Bacillati</taxon>
        <taxon>Actinomycetota</taxon>
        <taxon>Actinomycetes</taxon>
        <taxon>Kitasatosporales</taxon>
        <taxon>Streptomycetaceae</taxon>
        <taxon>Streptomyces</taxon>
    </lineage>
</organism>
<protein>
    <submittedName>
        <fullName evidence="3">VOC family protein</fullName>
    </submittedName>
</protein>
<dbReference type="InterPro" id="IPR004360">
    <property type="entry name" value="Glyas_Fos-R_dOase_dom"/>
</dbReference>
<evidence type="ECO:0000256" key="1">
    <source>
        <dbReference type="SAM" id="MobiDB-lite"/>
    </source>
</evidence>
<accession>A0ABW7U689</accession>
<dbReference type="EMBL" id="JBIRUI010000003">
    <property type="protein sequence ID" value="MFI1713755.1"/>
    <property type="molecule type" value="Genomic_DNA"/>
</dbReference>
<feature type="domain" description="Glyoxalase/fosfomycin resistance/dioxygenase" evidence="2">
    <location>
        <begin position="27"/>
        <end position="97"/>
    </location>
</feature>
<evidence type="ECO:0000259" key="2">
    <source>
        <dbReference type="Pfam" id="PF00903"/>
    </source>
</evidence>
<comment type="caution">
    <text evidence="3">The sequence shown here is derived from an EMBL/GenBank/DDBJ whole genome shotgun (WGS) entry which is preliminary data.</text>
</comment>